<organism evidence="1">
    <name type="scientific">Arion vulgaris</name>
    <dbReference type="NCBI Taxonomy" id="1028688"/>
    <lineage>
        <taxon>Eukaryota</taxon>
        <taxon>Metazoa</taxon>
        <taxon>Spiralia</taxon>
        <taxon>Lophotrochozoa</taxon>
        <taxon>Mollusca</taxon>
        <taxon>Gastropoda</taxon>
        <taxon>Heterobranchia</taxon>
        <taxon>Euthyneura</taxon>
        <taxon>Panpulmonata</taxon>
        <taxon>Eupulmonata</taxon>
        <taxon>Stylommatophora</taxon>
        <taxon>Helicina</taxon>
        <taxon>Arionoidea</taxon>
        <taxon>Arionidae</taxon>
        <taxon>Arion</taxon>
    </lineage>
</organism>
<feature type="non-terminal residue" evidence="1">
    <location>
        <position position="1"/>
    </location>
</feature>
<reference evidence="1" key="1">
    <citation type="submission" date="2014-12" db="EMBL/GenBank/DDBJ databases">
        <title>Insight into the proteome of Arion vulgaris.</title>
        <authorList>
            <person name="Aradska J."/>
            <person name="Bulat T."/>
            <person name="Smidak R."/>
            <person name="Sarate P."/>
            <person name="Gangsoo J."/>
            <person name="Sialana F."/>
            <person name="Bilban M."/>
            <person name="Lubec G."/>
        </authorList>
    </citation>
    <scope>NUCLEOTIDE SEQUENCE</scope>
    <source>
        <tissue evidence="1">Skin</tissue>
    </source>
</reference>
<proteinExistence type="predicted"/>
<evidence type="ECO:0000313" key="1">
    <source>
        <dbReference type="EMBL" id="CEK62756.1"/>
    </source>
</evidence>
<protein>
    <submittedName>
        <fullName evidence="1">Uncharacterized protein</fullName>
    </submittedName>
</protein>
<accession>A0A0B6Z4C0</accession>
<sequence>VKYSNYLCNDICQTQRVTIFVHFSLDKERKWLLLLKCHSIYVTQNNVKFW</sequence>
<dbReference type="AlphaFoldDB" id="A0A0B6Z4C0"/>
<dbReference type="EMBL" id="HACG01015891">
    <property type="protein sequence ID" value="CEK62756.1"/>
    <property type="molecule type" value="Transcribed_RNA"/>
</dbReference>
<name>A0A0B6Z4C0_9EUPU</name>
<gene>
    <name evidence="1" type="primary">ORF46070</name>
</gene>